<dbReference type="Pfam" id="PF22790">
    <property type="entry name" value="YkoP"/>
    <property type="match status" value="1"/>
</dbReference>
<feature type="domain" description="YkoP-like" evidence="1">
    <location>
        <begin position="4"/>
        <end position="183"/>
    </location>
</feature>
<dbReference type="RefSeq" id="WP_122925400.1">
    <property type="nucleotide sequence ID" value="NZ_RHHU01000012.1"/>
</dbReference>
<dbReference type="EMBL" id="RHHU01000012">
    <property type="protein sequence ID" value="RNB82621.1"/>
    <property type="molecule type" value="Genomic_DNA"/>
</dbReference>
<dbReference type="Proteomes" id="UP000269573">
    <property type="component" value="Unassembled WGS sequence"/>
</dbReference>
<gene>
    <name evidence="2" type="ORF">EDM59_19900</name>
</gene>
<name>A0A3M8D4W4_9BACL</name>
<dbReference type="AlphaFoldDB" id="A0A3M8D4W4"/>
<comment type="caution">
    <text evidence="2">The sequence shown here is derived from an EMBL/GenBank/DDBJ whole genome shotgun (WGS) entry which is preliminary data.</text>
</comment>
<keyword evidence="3" id="KW-1185">Reference proteome</keyword>
<evidence type="ECO:0000259" key="1">
    <source>
        <dbReference type="Pfam" id="PF22790"/>
    </source>
</evidence>
<dbReference type="InterPro" id="IPR054467">
    <property type="entry name" value="YkoP-like_dom"/>
</dbReference>
<sequence>MNSSLLMLWGLWDDVYQRCTRLRYIEKGANIFRVVLLRYRGETLVTTDHQVINRGDWIVKIHIHNYYFATLCKGVKDDLRLALLLRRHIMLSLPKLAGYLESMDEKEKIKGIVGTTMLHKGVQPLGFSISDVPMNGYFRYKRWYLRLLLRFIHPDGKKRVQSWKQDMPLKRVYMSKESLLERYGSQNPSPLGDLH</sequence>
<protein>
    <recommendedName>
        <fullName evidence="1">YkoP-like domain-containing protein</fullName>
    </recommendedName>
</protein>
<proteinExistence type="predicted"/>
<evidence type="ECO:0000313" key="2">
    <source>
        <dbReference type="EMBL" id="RNB82621.1"/>
    </source>
</evidence>
<accession>A0A3M8D4W4</accession>
<organism evidence="2 3">
    <name type="scientific">Brevibacillus nitrificans</name>
    <dbReference type="NCBI Taxonomy" id="651560"/>
    <lineage>
        <taxon>Bacteria</taxon>
        <taxon>Bacillati</taxon>
        <taxon>Bacillota</taxon>
        <taxon>Bacilli</taxon>
        <taxon>Bacillales</taxon>
        <taxon>Paenibacillaceae</taxon>
        <taxon>Brevibacillus</taxon>
    </lineage>
</organism>
<reference evidence="2 3" key="1">
    <citation type="submission" date="2018-10" db="EMBL/GenBank/DDBJ databases">
        <title>Phylogenomics of Brevibacillus.</title>
        <authorList>
            <person name="Dunlap C."/>
        </authorList>
    </citation>
    <scope>NUCLEOTIDE SEQUENCE [LARGE SCALE GENOMIC DNA]</scope>
    <source>
        <strain evidence="2 3">JCM 15774</strain>
    </source>
</reference>
<evidence type="ECO:0000313" key="3">
    <source>
        <dbReference type="Proteomes" id="UP000269573"/>
    </source>
</evidence>